<feature type="coiled-coil region" evidence="1">
    <location>
        <begin position="945"/>
        <end position="972"/>
    </location>
</feature>
<evidence type="ECO:0000256" key="2">
    <source>
        <dbReference type="SAM" id="MobiDB-lite"/>
    </source>
</evidence>
<name>A0A1C4Y5J9_MICVI</name>
<dbReference type="NCBIfam" id="TIGR02680">
    <property type="entry name" value="TIGR02680 family protein"/>
    <property type="match status" value="1"/>
</dbReference>
<evidence type="ECO:0000256" key="1">
    <source>
        <dbReference type="SAM" id="Coils"/>
    </source>
</evidence>
<dbReference type="OrthoDB" id="8527901at2"/>
<dbReference type="Pfam" id="PF13558">
    <property type="entry name" value="SbcC_Walker_B"/>
    <property type="match status" value="1"/>
</dbReference>
<feature type="coiled-coil region" evidence="1">
    <location>
        <begin position="461"/>
        <end position="488"/>
    </location>
</feature>
<proteinExistence type="predicted"/>
<feature type="coiled-coil region" evidence="1">
    <location>
        <begin position="745"/>
        <end position="809"/>
    </location>
</feature>
<dbReference type="Gene3D" id="1.10.287.1490">
    <property type="match status" value="1"/>
</dbReference>
<protein>
    <submittedName>
        <fullName evidence="3">TIGR02680 family protein</fullName>
    </submittedName>
</protein>
<feature type="region of interest" description="Disordered" evidence="2">
    <location>
        <begin position="579"/>
        <end position="602"/>
    </location>
</feature>
<evidence type="ECO:0000313" key="3">
    <source>
        <dbReference type="EMBL" id="SCF15984.1"/>
    </source>
</evidence>
<dbReference type="Gene3D" id="3.40.50.300">
    <property type="entry name" value="P-loop containing nucleotide triphosphate hydrolases"/>
    <property type="match status" value="2"/>
</dbReference>
<dbReference type="InterPro" id="IPR027417">
    <property type="entry name" value="P-loop_NTPase"/>
</dbReference>
<sequence length="1346" mass="146336">MTVLTLPGGGAASGTLRTDRWQPTRAGVLNVWRYYDEVFTFHRGRLLLRGPNGTGKSKALELLLPYLLDANLRPSRLSTFGGSERTMHWNLMDDGYPHTTRVGYVWLEFGHGSDEGARWFTCGARLAASTNTRTVDATYFTTQLRVGEAGGVSLVKDGNVPLTRQDLAQALGTGGAVHAGAESYRRTVRETLFRGLSETQYEALIATLLQLRTPKLSEHLNPDALSEVLSKALPPLDAADLAEIAEGFEQLDRRRERLARLDEEVTAARRLAERQQRYARRALRRGAGELIAATTKLDNVTRDARQRRQEHAAAAAELAQVSTAISDNEREQTVTEERIGGLRDSDAYREGQQLDQLRREAATALRTAKGAAAAAESRRAEAARAGERASGLAAELAMTAAQTGRSWRDTTAAALAAGMSALIEPLAAETTERARQLLRGIIRGREDEIAAVTAALADHERAVAARDQAQARRERRNAEHEAAAAALRQVRRVYDDEQSGLRDRIARWAAGCMVLPVSGRAAELADLAGDEMALNTVLGDLSAAVREQLAAEHADERARDADLARRREPLAARLAALSRAATHEPAAPRQRTAPRTDRPGGPLWRLVDWRTDVPIEVQAAVEAALEASGLLDAWVWPDGSVTSDRRGHDTYLAAATALPAPHESLLAVLAPDERAPVPAPLVATTLAGVAFGPGAPHHVAAVGADGSWRLGPLHGSSGKPDVEFLGAAARERARQREMTDLADQIAEIDAERAGAAEALRQLAERRRTLQAELTGRPDHRPVVSAAERVDRAELKLAGAQDLLDEAGREGVAADEIVRAALRELTLVGSRHGLPTAAVDLGRLTDALRTLRQAADGWLTDRDREAHTTARLGDAREAADHAMALAEDEAARAQTAEENAAGLAARLDAVERTVGVEYRAVLDEVHRLRTHVEALKQDLRRLRPRHEALIGQLHELNARAERAEQDRDEATGVRDSAVARLARLVDLLGADAGLTADLSGAGGVTATLQAARQIAEEIGSLPHGPRHLRQDEGELGNVLHLISASLAGYADLAMIPDEQCDVQVVTATVDGLRTTPTALVHRLTTERDETRAHLTEEERQLFDRTLTGDTRRHVAQRIRQAADLVREVSAQLEQVRTVSGLGVRLIWEVNSDLDARLRQARDLLLQDPARLTETQRAALHDFFRARIDDIRSAGSTEGWEQQLGEALDYRRWHRFVVQIRSGSGDWSPVTRRQHGAKSGGEKAIVLHLPLFAAAGAHYRAAPSGPRLILLDEVFVGVDQTNRGQLMAVLKALDLDLLLTSDQEWCTYAEVDGIAIHQLIAGSEDGDDAVTTARFVWTGHDVVADDQT</sequence>
<evidence type="ECO:0000313" key="4">
    <source>
        <dbReference type="Proteomes" id="UP000198242"/>
    </source>
</evidence>
<dbReference type="SUPFAM" id="SSF52540">
    <property type="entry name" value="P-loop containing nucleoside triphosphate hydrolases"/>
    <property type="match status" value="1"/>
</dbReference>
<accession>A0A1C4Y5J9</accession>
<dbReference type="InterPro" id="IPR013496">
    <property type="entry name" value="CHP02680"/>
</dbReference>
<keyword evidence="4" id="KW-1185">Reference proteome</keyword>
<organism evidence="3 4">
    <name type="scientific">Micromonospora viridifaciens</name>
    <dbReference type="NCBI Taxonomy" id="1881"/>
    <lineage>
        <taxon>Bacteria</taxon>
        <taxon>Bacillati</taxon>
        <taxon>Actinomycetota</taxon>
        <taxon>Actinomycetes</taxon>
        <taxon>Micromonosporales</taxon>
        <taxon>Micromonosporaceae</taxon>
        <taxon>Micromonospora</taxon>
    </lineage>
</organism>
<dbReference type="Proteomes" id="UP000198242">
    <property type="component" value="Chromosome I"/>
</dbReference>
<dbReference type="RefSeq" id="WP_089007505.1">
    <property type="nucleotide sequence ID" value="NZ_LT607411.1"/>
</dbReference>
<keyword evidence="1" id="KW-0175">Coiled coil</keyword>
<reference evidence="4" key="1">
    <citation type="submission" date="2016-06" db="EMBL/GenBank/DDBJ databases">
        <authorList>
            <person name="Varghese N."/>
            <person name="Submissions Spin"/>
        </authorList>
    </citation>
    <scope>NUCLEOTIDE SEQUENCE [LARGE SCALE GENOMIC DNA]</scope>
    <source>
        <strain evidence="4">DSM 43909</strain>
    </source>
</reference>
<dbReference type="EMBL" id="LT607411">
    <property type="protein sequence ID" value="SCF15984.1"/>
    <property type="molecule type" value="Genomic_DNA"/>
</dbReference>
<gene>
    <name evidence="3" type="ORF">GA0074695_3876</name>
</gene>